<evidence type="ECO:0000256" key="2">
    <source>
        <dbReference type="ARBA" id="ARBA00022643"/>
    </source>
</evidence>
<keyword evidence="3" id="KW-0560">Oxidoreductase</keyword>
<evidence type="ECO:0000259" key="5">
    <source>
        <dbReference type="Pfam" id="PF00296"/>
    </source>
</evidence>
<dbReference type="Proteomes" id="UP000597656">
    <property type="component" value="Unassembled WGS sequence"/>
</dbReference>
<dbReference type="SUPFAM" id="SSF51679">
    <property type="entry name" value="Bacterial luciferase-like"/>
    <property type="match status" value="1"/>
</dbReference>
<evidence type="ECO:0000256" key="3">
    <source>
        <dbReference type="ARBA" id="ARBA00023002"/>
    </source>
</evidence>
<dbReference type="Pfam" id="PF00296">
    <property type="entry name" value="Bac_luciferase"/>
    <property type="match status" value="1"/>
</dbReference>
<keyword evidence="4" id="KW-0503">Monooxygenase</keyword>
<dbReference type="PANTHER" id="PTHR42847:SF4">
    <property type="entry name" value="ALKANESULFONATE MONOOXYGENASE-RELATED"/>
    <property type="match status" value="1"/>
</dbReference>
<name>A0ABQ2HYZ4_9PSEU</name>
<dbReference type="PANTHER" id="PTHR42847">
    <property type="entry name" value="ALKANESULFONATE MONOOXYGENASE"/>
    <property type="match status" value="1"/>
</dbReference>
<sequence length="392" mass="42694">MTTRTPVAESPLLSGPHRLKLATFGFNAQGGTTITSAEGPPDTDWDQQVRIAQLSEAAGIEAVLPGARWLGYGGRTNFQGRSYDTFAWAAAIAAVTTRCQVFATFHLPTAHPVRVAKTIATIDHVSGGRFGLNIVAGWNVDELSMFGLTQRDHDERYDFGDDYLAVLNQLLDHDGFFDHTGPYFELKRGYSEPKPLQSPRPVYMAAGLSPRGRRFAAQHADISFMAVQDVSKIAPAIAQTKQEARDFGRDLMVFVQTPIVCADTEKEAQELLGHYVDEMGDFEAARNMVSSLFGNTLDTTGAQRDVPVEEGVRAFLRLAVAGHGAAPLIGTPEQIVDALLVRAEAGIDGVTLSWLNYEEGLVQFQEKILPLLVQAGLRVDEDLPASSPEPVR</sequence>
<gene>
    <name evidence="6" type="ORF">GCM10011609_35510</name>
</gene>
<keyword evidence="1" id="KW-0285">Flavoprotein</keyword>
<dbReference type="InterPro" id="IPR036661">
    <property type="entry name" value="Luciferase-like_sf"/>
</dbReference>
<dbReference type="Gene3D" id="3.20.20.30">
    <property type="entry name" value="Luciferase-like domain"/>
    <property type="match status" value="1"/>
</dbReference>
<protein>
    <submittedName>
        <fullName evidence="6">Luciferase</fullName>
    </submittedName>
</protein>
<feature type="domain" description="Luciferase-like" evidence="5">
    <location>
        <begin position="32"/>
        <end position="348"/>
    </location>
</feature>
<organism evidence="6 7">
    <name type="scientific">Lentzea pudingi</name>
    <dbReference type="NCBI Taxonomy" id="1789439"/>
    <lineage>
        <taxon>Bacteria</taxon>
        <taxon>Bacillati</taxon>
        <taxon>Actinomycetota</taxon>
        <taxon>Actinomycetes</taxon>
        <taxon>Pseudonocardiales</taxon>
        <taxon>Pseudonocardiaceae</taxon>
        <taxon>Lentzea</taxon>
    </lineage>
</organism>
<evidence type="ECO:0000256" key="4">
    <source>
        <dbReference type="ARBA" id="ARBA00023033"/>
    </source>
</evidence>
<dbReference type="EMBL" id="BMNC01000004">
    <property type="protein sequence ID" value="GGM94914.1"/>
    <property type="molecule type" value="Genomic_DNA"/>
</dbReference>
<dbReference type="InterPro" id="IPR011251">
    <property type="entry name" value="Luciferase-like_dom"/>
</dbReference>
<evidence type="ECO:0000256" key="1">
    <source>
        <dbReference type="ARBA" id="ARBA00022630"/>
    </source>
</evidence>
<keyword evidence="2" id="KW-0288">FMN</keyword>
<dbReference type="InterPro" id="IPR050172">
    <property type="entry name" value="SsuD_RutA_monooxygenase"/>
</dbReference>
<evidence type="ECO:0000313" key="6">
    <source>
        <dbReference type="EMBL" id="GGM94914.1"/>
    </source>
</evidence>
<evidence type="ECO:0000313" key="7">
    <source>
        <dbReference type="Proteomes" id="UP000597656"/>
    </source>
</evidence>
<proteinExistence type="predicted"/>
<accession>A0ABQ2HYZ4</accession>
<reference evidence="7" key="1">
    <citation type="journal article" date="2019" name="Int. J. Syst. Evol. Microbiol.">
        <title>The Global Catalogue of Microorganisms (GCM) 10K type strain sequencing project: providing services to taxonomists for standard genome sequencing and annotation.</title>
        <authorList>
            <consortium name="The Broad Institute Genomics Platform"/>
            <consortium name="The Broad Institute Genome Sequencing Center for Infectious Disease"/>
            <person name="Wu L."/>
            <person name="Ma J."/>
        </authorList>
    </citation>
    <scope>NUCLEOTIDE SEQUENCE [LARGE SCALE GENOMIC DNA]</scope>
    <source>
        <strain evidence="7">CGMCC 4.7319</strain>
    </source>
</reference>
<comment type="caution">
    <text evidence="6">The sequence shown here is derived from an EMBL/GenBank/DDBJ whole genome shotgun (WGS) entry which is preliminary data.</text>
</comment>
<keyword evidence="7" id="KW-1185">Reference proteome</keyword>
<dbReference type="RefSeq" id="WP_189155826.1">
    <property type="nucleotide sequence ID" value="NZ_BMNC01000004.1"/>
</dbReference>